<dbReference type="PRINTS" id="PR00792">
    <property type="entry name" value="PEPSIN"/>
</dbReference>
<proteinExistence type="inferred from homology"/>
<keyword evidence="5" id="KW-0378">Hydrolase</keyword>
<feature type="region of interest" description="Disordered" evidence="6">
    <location>
        <begin position="105"/>
        <end position="124"/>
    </location>
</feature>
<evidence type="ECO:0000256" key="5">
    <source>
        <dbReference type="RuleBase" id="RU000454"/>
    </source>
</evidence>
<organism evidence="9 10">
    <name type="scientific">Amanita muscaria (strain Koide BX008)</name>
    <dbReference type="NCBI Taxonomy" id="946122"/>
    <lineage>
        <taxon>Eukaryota</taxon>
        <taxon>Fungi</taxon>
        <taxon>Dikarya</taxon>
        <taxon>Basidiomycota</taxon>
        <taxon>Agaricomycotina</taxon>
        <taxon>Agaricomycetes</taxon>
        <taxon>Agaricomycetidae</taxon>
        <taxon>Agaricales</taxon>
        <taxon>Pluteineae</taxon>
        <taxon>Amanitaceae</taxon>
        <taxon>Amanita</taxon>
    </lineage>
</organism>
<dbReference type="Proteomes" id="UP000054549">
    <property type="component" value="Unassembled WGS sequence"/>
</dbReference>
<dbReference type="InterPro" id="IPR021109">
    <property type="entry name" value="Peptidase_aspartic_dom_sf"/>
</dbReference>
<feature type="chain" id="PRO_5002174321" description="Peptidase A1 domain-containing protein" evidence="7">
    <location>
        <begin position="22"/>
        <end position="438"/>
    </location>
</feature>
<dbReference type="FunCoup" id="A0A0C2XPQ0">
    <property type="interactions" value="59"/>
</dbReference>
<dbReference type="PANTHER" id="PTHR47966">
    <property type="entry name" value="BETA-SITE APP-CLEAVING ENZYME, ISOFORM A-RELATED"/>
    <property type="match status" value="1"/>
</dbReference>
<sequence length="438" mass="48019">MRNSAIFILLITSVINAVAIGSPKSRGRTRRTSQVNTIRFHKRKSFTRLDGVFDYAKAVRSVATTRNKHRQNMINLERNLGRDAFPEGAEIKPLVHYRNVEPSPTLRRTGLSEPLTDENKDTEWAGPISIGTPYQSFLIDFDTGSSDLWVPSSKCNTSACPSKHQYKAAKSRTSHPQPGVFRIQYGDGSRVEGSIYTDTVNVAGVQAQGQIFSAVTNISSLLADDPIDGILGLAFPSISQLGHAPFFQTATQQQDIHPSFGFYLASNNYSALSLGGPDRTFFTGPIETHYVSSPTGFWQIGNAYMNVNGNRHVVGKFQTVIDSGTTIMFGPPKDVTKVYSHVPGSRLFDQKNGLYEFPCNSVPDVAFNWGGEDWTITPENFNLGRTATGSSMCVGALGQMDLGLGSNVWLLGDSFMKNVYTDFNIATKTVGFARLVVD</sequence>
<dbReference type="InterPro" id="IPR001461">
    <property type="entry name" value="Aspartic_peptidase_A1"/>
</dbReference>
<keyword evidence="10" id="KW-1185">Reference proteome</keyword>
<keyword evidence="5" id="KW-0645">Protease</keyword>
<dbReference type="GO" id="GO:0004190">
    <property type="term" value="F:aspartic-type endopeptidase activity"/>
    <property type="evidence" value="ECO:0007669"/>
    <property type="project" value="UniProtKB-KW"/>
</dbReference>
<dbReference type="AlphaFoldDB" id="A0A0C2XPQ0"/>
<dbReference type="PROSITE" id="PS00141">
    <property type="entry name" value="ASP_PROTEASE"/>
    <property type="match status" value="1"/>
</dbReference>
<dbReference type="InterPro" id="IPR001969">
    <property type="entry name" value="Aspartic_peptidase_AS"/>
</dbReference>
<accession>A0A0C2XPQ0</accession>
<dbReference type="GO" id="GO:0006508">
    <property type="term" value="P:proteolysis"/>
    <property type="evidence" value="ECO:0007669"/>
    <property type="project" value="UniProtKB-KW"/>
</dbReference>
<dbReference type="OrthoDB" id="15189at2759"/>
<dbReference type="PANTHER" id="PTHR47966:SF51">
    <property type="entry name" value="BETA-SITE APP-CLEAVING ENZYME, ISOFORM A-RELATED"/>
    <property type="match status" value="1"/>
</dbReference>
<feature type="disulfide bond" evidence="4">
    <location>
        <begin position="155"/>
        <end position="160"/>
    </location>
</feature>
<feature type="active site" evidence="3">
    <location>
        <position position="142"/>
    </location>
</feature>
<dbReference type="FunFam" id="2.40.70.10:FF:000008">
    <property type="entry name" value="Cathepsin D"/>
    <property type="match status" value="1"/>
</dbReference>
<feature type="signal peptide" evidence="7">
    <location>
        <begin position="1"/>
        <end position="21"/>
    </location>
</feature>
<reference evidence="9 10" key="1">
    <citation type="submission" date="2014-04" db="EMBL/GenBank/DDBJ databases">
        <title>Evolutionary Origins and Diversification of the Mycorrhizal Mutualists.</title>
        <authorList>
            <consortium name="DOE Joint Genome Institute"/>
            <consortium name="Mycorrhizal Genomics Consortium"/>
            <person name="Kohler A."/>
            <person name="Kuo A."/>
            <person name="Nagy L.G."/>
            <person name="Floudas D."/>
            <person name="Copeland A."/>
            <person name="Barry K.W."/>
            <person name="Cichocki N."/>
            <person name="Veneault-Fourrey C."/>
            <person name="LaButti K."/>
            <person name="Lindquist E.A."/>
            <person name="Lipzen A."/>
            <person name="Lundell T."/>
            <person name="Morin E."/>
            <person name="Murat C."/>
            <person name="Riley R."/>
            <person name="Ohm R."/>
            <person name="Sun H."/>
            <person name="Tunlid A."/>
            <person name="Henrissat B."/>
            <person name="Grigoriev I.V."/>
            <person name="Hibbett D.S."/>
            <person name="Martin F."/>
        </authorList>
    </citation>
    <scope>NUCLEOTIDE SEQUENCE [LARGE SCALE GENOMIC DNA]</scope>
    <source>
        <strain evidence="9 10">Koide BX008</strain>
    </source>
</reference>
<dbReference type="HOGENOM" id="CLU_013253_1_4_1"/>
<dbReference type="PROSITE" id="PS51767">
    <property type="entry name" value="PEPTIDASE_A1"/>
    <property type="match status" value="1"/>
</dbReference>
<keyword evidence="7" id="KW-0732">Signal</keyword>
<dbReference type="InterPro" id="IPR034164">
    <property type="entry name" value="Pepsin-like_dom"/>
</dbReference>
<evidence type="ECO:0000256" key="6">
    <source>
        <dbReference type="SAM" id="MobiDB-lite"/>
    </source>
</evidence>
<dbReference type="InterPro" id="IPR033121">
    <property type="entry name" value="PEPTIDASE_A1"/>
</dbReference>
<dbReference type="CDD" id="cd05471">
    <property type="entry name" value="pepsin_like"/>
    <property type="match status" value="1"/>
</dbReference>
<evidence type="ECO:0000256" key="2">
    <source>
        <dbReference type="ARBA" id="ARBA00022750"/>
    </source>
</evidence>
<evidence type="ECO:0000313" key="10">
    <source>
        <dbReference type="Proteomes" id="UP000054549"/>
    </source>
</evidence>
<dbReference type="EMBL" id="KN818222">
    <property type="protein sequence ID" value="KIL71173.1"/>
    <property type="molecule type" value="Genomic_DNA"/>
</dbReference>
<keyword evidence="2 5" id="KW-0064">Aspartyl protease</keyword>
<name>A0A0C2XPQ0_AMAMK</name>
<evidence type="ECO:0000313" key="9">
    <source>
        <dbReference type="EMBL" id="KIL71173.1"/>
    </source>
</evidence>
<dbReference type="SUPFAM" id="SSF50630">
    <property type="entry name" value="Acid proteases"/>
    <property type="match status" value="1"/>
</dbReference>
<evidence type="ECO:0000256" key="1">
    <source>
        <dbReference type="ARBA" id="ARBA00007447"/>
    </source>
</evidence>
<keyword evidence="4" id="KW-1015">Disulfide bond</keyword>
<dbReference type="Pfam" id="PF00026">
    <property type="entry name" value="Asp"/>
    <property type="match status" value="1"/>
</dbReference>
<feature type="domain" description="Peptidase A1" evidence="8">
    <location>
        <begin position="124"/>
        <end position="433"/>
    </location>
</feature>
<gene>
    <name evidence="9" type="ORF">M378DRAFT_64573</name>
</gene>
<protein>
    <recommendedName>
        <fullName evidence="8">Peptidase A1 domain-containing protein</fullName>
    </recommendedName>
</protein>
<dbReference type="STRING" id="946122.A0A0C2XPQ0"/>
<comment type="similarity">
    <text evidence="1 5">Belongs to the peptidase A1 family.</text>
</comment>
<evidence type="ECO:0000259" key="8">
    <source>
        <dbReference type="PROSITE" id="PS51767"/>
    </source>
</evidence>
<feature type="active site" evidence="3">
    <location>
        <position position="322"/>
    </location>
</feature>
<dbReference type="InParanoid" id="A0A0C2XPQ0"/>
<dbReference type="Gene3D" id="2.40.70.10">
    <property type="entry name" value="Acid Proteases"/>
    <property type="match status" value="2"/>
</dbReference>
<evidence type="ECO:0000256" key="7">
    <source>
        <dbReference type="SAM" id="SignalP"/>
    </source>
</evidence>
<evidence type="ECO:0000256" key="4">
    <source>
        <dbReference type="PIRSR" id="PIRSR601461-2"/>
    </source>
</evidence>
<evidence type="ECO:0000256" key="3">
    <source>
        <dbReference type="PIRSR" id="PIRSR601461-1"/>
    </source>
</evidence>